<organism evidence="1">
    <name type="scientific">Pseudomonas phage Ghuch01</name>
    <dbReference type="NCBI Taxonomy" id="3138535"/>
    <lineage>
        <taxon>Viruses</taxon>
        <taxon>Duplodnaviria</taxon>
        <taxon>Heunggongvirae</taxon>
        <taxon>Uroviricota</taxon>
        <taxon>Caudoviricetes</taxon>
        <taxon>Autographivirales</taxon>
        <taxon>Autotranscriptaviridae</taxon>
        <taxon>Studiervirinae</taxon>
        <taxon>Ghunavirus</taxon>
    </lineage>
</organism>
<name>A0AAU6W306_9CAUD</name>
<sequence>MKDIPLPNPPISAIRFRASWPEPGSYGLIKAREVEFKMGLGPCGRVVTHLAYTVSGELLTIKQTSYPPELADSRWLEERKFKASLPQDIITGGEIIPVNLGLFGFRKSFLRSPVEIQRAEISESSKKILKEFEEHRKARRDACEIKTFIYKMSDVHGRIVTEQ</sequence>
<dbReference type="EMBL" id="PP179330">
    <property type="protein sequence ID" value="XAI70958.1"/>
    <property type="molecule type" value="Genomic_DNA"/>
</dbReference>
<protein>
    <submittedName>
        <fullName evidence="1">Uncharacterized protein</fullName>
    </submittedName>
</protein>
<proteinExistence type="predicted"/>
<gene>
    <name evidence="1" type="ORF">Ghuch01_00008</name>
</gene>
<dbReference type="Pfam" id="PF25755">
    <property type="entry name" value="Phage_T3_1_05"/>
    <property type="match status" value="1"/>
</dbReference>
<evidence type="ECO:0000313" key="1">
    <source>
        <dbReference type="EMBL" id="XAI70958.1"/>
    </source>
</evidence>
<reference evidence="1" key="1">
    <citation type="journal article" date="2024" name="J. Gen. Virol.">
        <title>Novel phages of Pseudomonas syringae unveil numerous potential auxiliary metabolic genes.</title>
        <authorList>
            <person name="Feltin C."/>
            <person name="Garneau J.R."/>
            <person name="Morris C.E."/>
            <person name="Berard A."/>
            <person name="Torres-Barcelo C."/>
        </authorList>
    </citation>
    <scope>NUCLEOTIDE SEQUENCE</scope>
</reference>
<dbReference type="InterPro" id="IPR058006">
    <property type="entry name" value="1.05"/>
</dbReference>
<accession>A0AAU6W306</accession>